<organism evidence="1 2">
    <name type="scientific">Acropora cervicornis</name>
    <name type="common">Staghorn coral</name>
    <dbReference type="NCBI Taxonomy" id="6130"/>
    <lineage>
        <taxon>Eukaryota</taxon>
        <taxon>Metazoa</taxon>
        <taxon>Cnidaria</taxon>
        <taxon>Anthozoa</taxon>
        <taxon>Hexacorallia</taxon>
        <taxon>Scleractinia</taxon>
        <taxon>Astrocoeniina</taxon>
        <taxon>Acroporidae</taxon>
        <taxon>Acropora</taxon>
    </lineage>
</organism>
<dbReference type="AlphaFoldDB" id="A0AAD9UVB4"/>
<proteinExistence type="predicted"/>
<name>A0AAD9UVB4_ACRCE</name>
<accession>A0AAD9UVB4</accession>
<evidence type="ECO:0000313" key="1">
    <source>
        <dbReference type="EMBL" id="KAK2550955.1"/>
    </source>
</evidence>
<comment type="caution">
    <text evidence="1">The sequence shown here is derived from an EMBL/GenBank/DDBJ whole genome shotgun (WGS) entry which is preliminary data.</text>
</comment>
<dbReference type="InterPro" id="IPR011042">
    <property type="entry name" value="6-blade_b-propeller_TolB-like"/>
</dbReference>
<gene>
    <name evidence="1" type="ORF">P5673_028340</name>
</gene>
<evidence type="ECO:0000313" key="2">
    <source>
        <dbReference type="Proteomes" id="UP001249851"/>
    </source>
</evidence>
<sequence length="997" mass="113633">MSSFIDAILKATVGLLVNKGRNVAAEKLKEGDVSNEQFRNLIVRELDDIKSKLDGIARTDLLASISFFKEGLVYLYKGKLNQEDGNETQHGEDRAATPLKQDVRSSEASVKTVSLAEQMRSFQLTDGDDSSARALNDAKDRFKQAREKATRAFCNEALSTSDRILAMQYRILATILEKVDYLTDALAACRLCLEELHSMPAVKKSLDVHLQQGFKSRFKKAEREDTIGSVCRMNRVIFHIAGTIKEDYEISLWPCIDRGEDKVDPLRDVRVTQTIEKEDPQYFLLKTWPFFQEGEKTRNFRDWLITINSKGQLMISATDGNAECVLLKLFDRNGNLLQSLQLKLPVTESDADYRRRVIGIASDRANNVFLLTETHYPGSFTNTVIVFDHQANFQHEFALKEGARVVRIAVSDHNKVFVLAEVGKRKDPMSSFIDAILKATVGLLVSKGRYVAAEKLKDGDVTNEQLRNLIVSELDDIKSKLDGIARKDLLASVGFFKEGLVYLYKVKPNEEDGKKTQQREERAATPLKQEVESSEAGVKIVSLVEEMRSLQLTDRYNSSARALNDAKDRFKQAREKATEAFYNEALSTSDRILAMQYRILATILEKVDRVPDALAACRFCLEELHSMPAVKKSLDVHLQQGFKSRFNKTEREDTIGSVCRMNRVIFHIAEIVEEDNDITLWPCIDHGEDKVDPLRDVRVTQTIEKEDPQYFLLKTWPFFQKGEETMEFEDWLITINSKGQLMIAATEGIGKRTLLKVFDRNLLQSLQLKLPAIERNHDIRRRVKGIASDRANNVFILNDHQRLPQVDRLRESVIVFDHQANFQHELKEGARAVRIAVSDHNKVLVFTDVQAKKDRVQVYNFNGVLLNSVEIQIWGRTVIDLTSVDPEGDKILVLGSHSDFLCDVDQSSEKESVLSEYYVVSGLKSHTYFLHDREHVAELYWDGLWLFKKNGEFVRRIKLKLSALTHRNEETFTVTKHGLVATLTTDNRTGERMIAIL</sequence>
<dbReference type="EMBL" id="JARQWQ010000104">
    <property type="protein sequence ID" value="KAK2550955.1"/>
    <property type="molecule type" value="Genomic_DNA"/>
</dbReference>
<dbReference type="Gene3D" id="2.120.10.30">
    <property type="entry name" value="TolB, C-terminal domain"/>
    <property type="match status" value="2"/>
</dbReference>
<reference evidence="1" key="1">
    <citation type="journal article" date="2023" name="G3 (Bethesda)">
        <title>Whole genome assembly and annotation of the endangered Caribbean coral Acropora cervicornis.</title>
        <authorList>
            <person name="Selwyn J.D."/>
            <person name="Vollmer S.V."/>
        </authorList>
    </citation>
    <scope>NUCLEOTIDE SEQUENCE</scope>
    <source>
        <strain evidence="1">K2</strain>
    </source>
</reference>
<reference evidence="1" key="2">
    <citation type="journal article" date="2023" name="Science">
        <title>Genomic signatures of disease resistance in endangered staghorn corals.</title>
        <authorList>
            <person name="Vollmer S.V."/>
            <person name="Selwyn J.D."/>
            <person name="Despard B.A."/>
            <person name="Roesel C.L."/>
        </authorList>
    </citation>
    <scope>NUCLEOTIDE SEQUENCE</scope>
    <source>
        <strain evidence="1">K2</strain>
    </source>
</reference>
<dbReference type="Proteomes" id="UP001249851">
    <property type="component" value="Unassembled WGS sequence"/>
</dbReference>
<keyword evidence="2" id="KW-1185">Reference proteome</keyword>
<dbReference type="SUPFAM" id="SSF101898">
    <property type="entry name" value="NHL repeat"/>
    <property type="match status" value="1"/>
</dbReference>
<protein>
    <submittedName>
        <fullName evidence="1">Uncharacterized protein</fullName>
    </submittedName>
</protein>